<proteinExistence type="predicted"/>
<reference evidence="2 3" key="1">
    <citation type="submission" date="2022-11" db="EMBL/GenBank/DDBJ databases">
        <title>Minimal conservation of predation-associated metabolite biosynthetic gene clusters underscores biosynthetic potential of Myxococcota including descriptions for ten novel species: Archangium lansinium sp. nov., Myxococcus landrumus sp. nov., Nannocystis bai.</title>
        <authorList>
            <person name="Ahearne A."/>
            <person name="Stevens C."/>
            <person name="Dowd S."/>
        </authorList>
    </citation>
    <scope>NUCLEOTIDE SEQUENCE [LARGE SCALE GENOMIC DNA]</scope>
    <source>
        <strain evidence="2 3">NCWAL01</strain>
    </source>
</reference>
<feature type="region of interest" description="Disordered" evidence="1">
    <location>
        <begin position="1"/>
        <end position="43"/>
    </location>
</feature>
<dbReference type="SMART" id="SM00205">
    <property type="entry name" value="THN"/>
    <property type="match status" value="1"/>
</dbReference>
<evidence type="ECO:0000256" key="1">
    <source>
        <dbReference type="SAM" id="MobiDB-lite"/>
    </source>
</evidence>
<dbReference type="PANTHER" id="PTHR31013:SF2">
    <property type="entry name" value="THAUMATIN-LIKE PROTEIN"/>
    <property type="match status" value="1"/>
</dbReference>
<dbReference type="Proteomes" id="UP001221838">
    <property type="component" value="Unassembled WGS sequence"/>
</dbReference>
<keyword evidence="3" id="KW-1185">Reference proteome</keyword>
<feature type="compositionally biased region" description="Low complexity" evidence="1">
    <location>
        <begin position="1"/>
        <end position="17"/>
    </location>
</feature>
<gene>
    <name evidence="2" type="ORF">POL68_00505</name>
</gene>
<dbReference type="Gene3D" id="2.60.110.10">
    <property type="entry name" value="Thaumatin"/>
    <property type="match status" value="1"/>
</dbReference>
<feature type="compositionally biased region" description="Polar residues" evidence="1">
    <location>
        <begin position="151"/>
        <end position="166"/>
    </location>
</feature>
<protein>
    <submittedName>
        <fullName evidence="2">Uncharacterized protein</fullName>
    </submittedName>
</protein>
<dbReference type="InterPro" id="IPR001938">
    <property type="entry name" value="Thaumatin"/>
</dbReference>
<dbReference type="EMBL" id="JAQNDM010000001">
    <property type="protein sequence ID" value="MDC0706943.1"/>
    <property type="molecule type" value="Genomic_DNA"/>
</dbReference>
<feature type="region of interest" description="Disordered" evidence="1">
    <location>
        <begin position="104"/>
        <end position="167"/>
    </location>
</feature>
<sequence length="333" mass="32826">MSISSVSRSPVSFPSSSTQGSAPVAPQAQQIPGLEALSAPQSNPLKSLLQTDSFEAGGAQGNLAALTKGIEQITQLLNKAVELLGGASAGGAAGAGGASPVGGGVPELGGDVPELGNAAPAGAAPAAPEGAAPAGAAPAGAAPTAPAGASKNASKTGNTMDFTNDGTKPMEIKFTPNAGGQEIEPLTLQPGESVTKQFPDGWSGNFRSTAGDGAAATLGEVAFNGGGNQTYYDVSYIEGNNASMTIAPESGGRVSGTLDNLAAGAPDSIKAKTADGTAYGVKKTTTSDVQDAAVVDYYRQHVGADQGYVIPKDDLSTLGTGDTHLSVHLKDVF</sequence>
<evidence type="ECO:0000313" key="3">
    <source>
        <dbReference type="Proteomes" id="UP001221838"/>
    </source>
</evidence>
<name>A0ABT5CZV1_9BACT</name>
<dbReference type="RefSeq" id="WP_272134076.1">
    <property type="nucleotide sequence ID" value="NZ_JAQNDM010000001.1"/>
</dbReference>
<dbReference type="InterPro" id="IPR037176">
    <property type="entry name" value="Osmotin/thaumatin-like_sf"/>
</dbReference>
<accession>A0ABT5CZV1</accession>
<comment type="caution">
    <text evidence="2">The sequence shown here is derived from an EMBL/GenBank/DDBJ whole genome shotgun (WGS) entry which is preliminary data.</text>
</comment>
<organism evidence="2 3">
    <name type="scientific">Stigmatella ashevillensis</name>
    <dbReference type="NCBI Taxonomy" id="2995309"/>
    <lineage>
        <taxon>Bacteria</taxon>
        <taxon>Pseudomonadati</taxon>
        <taxon>Myxococcota</taxon>
        <taxon>Myxococcia</taxon>
        <taxon>Myxococcales</taxon>
        <taxon>Cystobacterineae</taxon>
        <taxon>Archangiaceae</taxon>
        <taxon>Stigmatella</taxon>
    </lineage>
</organism>
<feature type="compositionally biased region" description="Low complexity" evidence="1">
    <location>
        <begin position="118"/>
        <end position="149"/>
    </location>
</feature>
<evidence type="ECO:0000313" key="2">
    <source>
        <dbReference type="EMBL" id="MDC0706943.1"/>
    </source>
</evidence>
<dbReference type="PANTHER" id="PTHR31013">
    <property type="entry name" value="THAUMATIN FAMILY PROTEIN-RELATED"/>
    <property type="match status" value="1"/>
</dbReference>
<dbReference type="SUPFAM" id="SSF49870">
    <property type="entry name" value="Osmotin, thaumatin-like protein"/>
    <property type="match status" value="1"/>
</dbReference>